<feature type="transmembrane region" description="Helical" evidence="1">
    <location>
        <begin position="127"/>
        <end position="150"/>
    </location>
</feature>
<dbReference type="Pfam" id="PF13796">
    <property type="entry name" value="Sensor"/>
    <property type="match status" value="1"/>
</dbReference>
<proteinExistence type="predicted"/>
<dbReference type="InterPro" id="IPR025828">
    <property type="entry name" value="Put_sensor_dom"/>
</dbReference>
<sequence length="215" mass="23861">MMNAAPQPAAIGWNQSFLIKMQYFLVMTLPLGILGFAFTIVFFTLGVALTPIGIGIPILYFALIGCRRLQDLDARALGRPDQPGEFDPSGETAQGQQDGMGRMKAVLLSLESYLPVLYWIIKLPLSIIQFVLAVTFPVVGIILLFAPLVYMAAAQWYGYDLFSGDMVMDMLLPMATPQQRSYVVAGIGFVWFLLGIYVVNRMFRASIWFVGAWGK</sequence>
<gene>
    <name evidence="3" type="ORF">WMW72_30730</name>
</gene>
<feature type="transmembrane region" description="Helical" evidence="1">
    <location>
        <begin position="48"/>
        <end position="66"/>
    </location>
</feature>
<keyword evidence="1" id="KW-0812">Transmembrane</keyword>
<accession>A0ABU9DWZ0</accession>
<feature type="domain" description="Putative sensor" evidence="2">
    <location>
        <begin position="24"/>
        <end position="210"/>
    </location>
</feature>
<keyword evidence="1" id="KW-0472">Membrane</keyword>
<dbReference type="RefSeq" id="WP_341419412.1">
    <property type="nucleotide sequence ID" value="NZ_JBBPCC010000028.1"/>
</dbReference>
<dbReference type="Proteomes" id="UP001469365">
    <property type="component" value="Unassembled WGS sequence"/>
</dbReference>
<name>A0ABU9DWZ0_9BACL</name>
<evidence type="ECO:0000259" key="2">
    <source>
        <dbReference type="Pfam" id="PF13796"/>
    </source>
</evidence>
<protein>
    <submittedName>
        <fullName evidence="3">Sensor domain-containing protein</fullName>
    </submittedName>
</protein>
<feature type="transmembrane region" description="Helical" evidence="1">
    <location>
        <begin position="181"/>
        <end position="199"/>
    </location>
</feature>
<comment type="caution">
    <text evidence="3">The sequence shown here is derived from an EMBL/GenBank/DDBJ whole genome shotgun (WGS) entry which is preliminary data.</text>
</comment>
<keyword evidence="1" id="KW-1133">Transmembrane helix</keyword>
<dbReference type="EMBL" id="JBBPCC010000028">
    <property type="protein sequence ID" value="MEK8132283.1"/>
    <property type="molecule type" value="Genomic_DNA"/>
</dbReference>
<feature type="transmembrane region" description="Helical" evidence="1">
    <location>
        <begin position="21"/>
        <end position="42"/>
    </location>
</feature>
<keyword evidence="4" id="KW-1185">Reference proteome</keyword>
<evidence type="ECO:0000313" key="4">
    <source>
        <dbReference type="Proteomes" id="UP001469365"/>
    </source>
</evidence>
<reference evidence="3 4" key="1">
    <citation type="submission" date="2024-04" db="EMBL/GenBank/DDBJ databases">
        <title>draft genome sequnece of Paenibacillus filicis.</title>
        <authorList>
            <person name="Kim D.-U."/>
        </authorList>
    </citation>
    <scope>NUCLEOTIDE SEQUENCE [LARGE SCALE GENOMIC DNA]</scope>
    <source>
        <strain evidence="3 4">KACC14197</strain>
    </source>
</reference>
<organism evidence="3 4">
    <name type="scientific">Paenibacillus filicis</name>
    <dbReference type="NCBI Taxonomy" id="669464"/>
    <lineage>
        <taxon>Bacteria</taxon>
        <taxon>Bacillati</taxon>
        <taxon>Bacillota</taxon>
        <taxon>Bacilli</taxon>
        <taxon>Bacillales</taxon>
        <taxon>Paenibacillaceae</taxon>
        <taxon>Paenibacillus</taxon>
    </lineage>
</organism>
<evidence type="ECO:0000256" key="1">
    <source>
        <dbReference type="SAM" id="Phobius"/>
    </source>
</evidence>
<evidence type="ECO:0000313" key="3">
    <source>
        <dbReference type="EMBL" id="MEK8132283.1"/>
    </source>
</evidence>